<dbReference type="RefSeq" id="WP_129603094.1">
    <property type="nucleotide sequence ID" value="NZ_SBLB01000005.1"/>
</dbReference>
<feature type="transmembrane region" description="Helical" evidence="1">
    <location>
        <begin position="53"/>
        <end position="76"/>
    </location>
</feature>
<evidence type="ECO:0000259" key="2">
    <source>
        <dbReference type="Pfam" id="PF02517"/>
    </source>
</evidence>
<name>A0A4Q2UNF5_9BACT</name>
<feature type="transmembrane region" description="Helical" evidence="1">
    <location>
        <begin position="20"/>
        <end position="38"/>
    </location>
</feature>
<dbReference type="GO" id="GO:0006508">
    <property type="term" value="P:proteolysis"/>
    <property type="evidence" value="ECO:0007669"/>
    <property type="project" value="UniProtKB-KW"/>
</dbReference>
<dbReference type="EMBL" id="SBLB01000005">
    <property type="protein sequence ID" value="RYC68329.1"/>
    <property type="molecule type" value="Genomic_DNA"/>
</dbReference>
<keyword evidence="1" id="KW-0812">Transmembrane</keyword>
<sequence>MKALWHDLRHYLRTDYRPDLYGATAAWLLLLLAVNYSLDLEDSYIDIYQGRPIWPVLYAGLYALCYYGSVWLWTHFHQRADLWQSRDFWLRSSTALVCYSIYSGFYGHVALSRQLFGGEVFVFLYYCLHNLQSVLTIVLPLYVFYRLVDQRLNPSAFYGMAPKRKGLALYALLLALMVPLITLASFQPDFLASYPTYHDTGANAFFGVPEWVTALVYEFCYGWDFVPTELLFRGFLVIGMSRVMRGPVLPMVVWYCAIHFGRPLGEAVSSVFGGYLLGVLALSTRSIWGGLLIHIGIAWGMELAAFLQKAGR</sequence>
<dbReference type="GO" id="GO:0080120">
    <property type="term" value="P:CAAX-box protein maturation"/>
    <property type="evidence" value="ECO:0007669"/>
    <property type="project" value="UniProtKB-ARBA"/>
</dbReference>
<feature type="domain" description="CAAX prenyl protease 2/Lysostaphin resistance protein A-like" evidence="2">
    <location>
        <begin position="229"/>
        <end position="297"/>
    </location>
</feature>
<gene>
    <name evidence="3" type="ORF">EQG79_18370</name>
</gene>
<keyword evidence="4" id="KW-1185">Reference proteome</keyword>
<reference evidence="3 4" key="1">
    <citation type="submission" date="2019-01" db="EMBL/GenBank/DDBJ databases">
        <title>Spirosoma flava sp. nov., a propanil-degrading bacterium isolated from herbicide-contaminated soil.</title>
        <authorList>
            <person name="Zhang L."/>
            <person name="Jiang J.-D."/>
        </authorList>
    </citation>
    <scope>NUCLEOTIDE SEQUENCE [LARGE SCALE GENOMIC DNA]</scope>
    <source>
        <strain evidence="3 4">TY50</strain>
    </source>
</reference>
<keyword evidence="3" id="KW-0482">Metalloprotease</keyword>
<evidence type="ECO:0000256" key="1">
    <source>
        <dbReference type="SAM" id="Phobius"/>
    </source>
</evidence>
<dbReference type="GO" id="GO:0008237">
    <property type="term" value="F:metallopeptidase activity"/>
    <property type="evidence" value="ECO:0007669"/>
    <property type="project" value="UniProtKB-KW"/>
</dbReference>
<proteinExistence type="predicted"/>
<organism evidence="3 4">
    <name type="scientific">Spirosoma sordidisoli</name>
    <dbReference type="NCBI Taxonomy" id="2502893"/>
    <lineage>
        <taxon>Bacteria</taxon>
        <taxon>Pseudomonadati</taxon>
        <taxon>Bacteroidota</taxon>
        <taxon>Cytophagia</taxon>
        <taxon>Cytophagales</taxon>
        <taxon>Cytophagaceae</taxon>
        <taxon>Spirosoma</taxon>
    </lineage>
</organism>
<evidence type="ECO:0000313" key="4">
    <source>
        <dbReference type="Proteomes" id="UP000290407"/>
    </source>
</evidence>
<dbReference type="InterPro" id="IPR003675">
    <property type="entry name" value="Rce1/LyrA-like_dom"/>
</dbReference>
<protein>
    <submittedName>
        <fullName evidence="3">CPBP family intramembrane metalloprotease</fullName>
    </submittedName>
</protein>
<keyword evidence="3" id="KW-0645">Protease</keyword>
<feature type="transmembrane region" description="Helical" evidence="1">
    <location>
        <begin position="287"/>
        <end position="307"/>
    </location>
</feature>
<dbReference type="GO" id="GO:0004175">
    <property type="term" value="F:endopeptidase activity"/>
    <property type="evidence" value="ECO:0007669"/>
    <property type="project" value="UniProtKB-ARBA"/>
</dbReference>
<feature type="transmembrane region" description="Helical" evidence="1">
    <location>
        <begin position="88"/>
        <end position="111"/>
    </location>
</feature>
<dbReference type="Pfam" id="PF02517">
    <property type="entry name" value="Rce1-like"/>
    <property type="match status" value="1"/>
</dbReference>
<dbReference type="Proteomes" id="UP000290407">
    <property type="component" value="Unassembled WGS sequence"/>
</dbReference>
<accession>A0A4Q2UNF5</accession>
<comment type="caution">
    <text evidence="3">The sequence shown here is derived from an EMBL/GenBank/DDBJ whole genome shotgun (WGS) entry which is preliminary data.</text>
</comment>
<keyword evidence="3" id="KW-0378">Hydrolase</keyword>
<feature type="transmembrane region" description="Helical" evidence="1">
    <location>
        <begin position="166"/>
        <end position="186"/>
    </location>
</feature>
<feature type="transmembrane region" description="Helical" evidence="1">
    <location>
        <begin position="123"/>
        <end position="145"/>
    </location>
</feature>
<dbReference type="AlphaFoldDB" id="A0A4Q2UNF5"/>
<keyword evidence="1" id="KW-1133">Transmembrane helix</keyword>
<evidence type="ECO:0000313" key="3">
    <source>
        <dbReference type="EMBL" id="RYC68329.1"/>
    </source>
</evidence>
<keyword evidence="1" id="KW-0472">Membrane</keyword>